<evidence type="ECO:0008006" key="4">
    <source>
        <dbReference type="Google" id="ProtNLM"/>
    </source>
</evidence>
<reference evidence="2 3" key="1">
    <citation type="submission" date="2019-12" db="EMBL/GenBank/DDBJ databases">
        <title>Novel species isolated from a subtropical stream in China.</title>
        <authorList>
            <person name="Lu H."/>
        </authorList>
    </citation>
    <scope>NUCLEOTIDE SEQUENCE [LARGE SCALE GENOMIC DNA]</scope>
    <source>
        <strain evidence="2 3">CY42W</strain>
    </source>
</reference>
<accession>A0ABW9VWL4</accession>
<protein>
    <recommendedName>
        <fullName evidence="4">DUF2946 domain-containing protein</fullName>
    </recommendedName>
</protein>
<comment type="caution">
    <text evidence="2">The sequence shown here is derived from an EMBL/GenBank/DDBJ whole genome shotgun (WGS) entry which is preliminary data.</text>
</comment>
<proteinExistence type="predicted"/>
<feature type="transmembrane region" description="Helical" evidence="1">
    <location>
        <begin position="12"/>
        <end position="31"/>
    </location>
</feature>
<dbReference type="Proteomes" id="UP000642144">
    <property type="component" value="Unassembled WGS sequence"/>
</dbReference>
<evidence type="ECO:0000313" key="2">
    <source>
        <dbReference type="EMBL" id="MYN26065.1"/>
    </source>
</evidence>
<dbReference type="RefSeq" id="WP_161054121.1">
    <property type="nucleotide sequence ID" value="NZ_WWCT01000003.1"/>
</dbReference>
<organism evidence="2 3">
    <name type="scientific">Duganella levis</name>
    <dbReference type="NCBI Taxonomy" id="2692169"/>
    <lineage>
        <taxon>Bacteria</taxon>
        <taxon>Pseudomonadati</taxon>
        <taxon>Pseudomonadota</taxon>
        <taxon>Betaproteobacteria</taxon>
        <taxon>Burkholderiales</taxon>
        <taxon>Oxalobacteraceae</taxon>
        <taxon>Telluria group</taxon>
        <taxon>Duganella</taxon>
    </lineage>
</organism>
<gene>
    <name evidence="2" type="ORF">GTP69_06570</name>
</gene>
<keyword evidence="1" id="KW-0472">Membrane</keyword>
<dbReference type="EMBL" id="WWCT01000003">
    <property type="protein sequence ID" value="MYN26065.1"/>
    <property type="molecule type" value="Genomic_DNA"/>
</dbReference>
<sequence>MPLHLAKPSTNLVRLPAVRVVLWLLMLLLSWQLVASTRHHHDLAQQADDCASCVIVSDLPSDLPQLAVALQPATAGHYIYHLTSTAADAPQAPRRFLIPYAQAPPAIPLFA</sequence>
<evidence type="ECO:0000256" key="1">
    <source>
        <dbReference type="SAM" id="Phobius"/>
    </source>
</evidence>
<name>A0ABW9VWL4_9BURK</name>
<keyword evidence="1" id="KW-0812">Transmembrane</keyword>
<keyword evidence="3" id="KW-1185">Reference proteome</keyword>
<keyword evidence="1" id="KW-1133">Transmembrane helix</keyword>
<evidence type="ECO:0000313" key="3">
    <source>
        <dbReference type="Proteomes" id="UP000642144"/>
    </source>
</evidence>